<dbReference type="GO" id="GO:0016855">
    <property type="term" value="F:racemase and epimerase activity, acting on amino acids and derivatives"/>
    <property type="evidence" value="ECO:0007669"/>
    <property type="project" value="InterPro"/>
</dbReference>
<gene>
    <name evidence="1" type="ORF">SAMN02745168_0156</name>
</gene>
<dbReference type="SUPFAM" id="SSF53681">
    <property type="entry name" value="Aspartate/glutamate racemase"/>
    <property type="match status" value="1"/>
</dbReference>
<name>A0A1W2CP13_9FIRM</name>
<keyword evidence="2" id="KW-1185">Reference proteome</keyword>
<dbReference type="Proteomes" id="UP000192790">
    <property type="component" value="Unassembled WGS sequence"/>
</dbReference>
<feature type="non-terminal residue" evidence="1">
    <location>
        <position position="1"/>
    </location>
</feature>
<reference evidence="1 2" key="1">
    <citation type="submission" date="2017-04" db="EMBL/GenBank/DDBJ databases">
        <authorList>
            <person name="Afonso C.L."/>
            <person name="Miller P.J."/>
            <person name="Scott M.A."/>
            <person name="Spackman E."/>
            <person name="Goraichik I."/>
            <person name="Dimitrov K.M."/>
            <person name="Suarez D.L."/>
            <person name="Swayne D.E."/>
        </authorList>
    </citation>
    <scope>NUCLEOTIDE SEQUENCE [LARGE SCALE GENOMIC DNA]</scope>
    <source>
        <strain evidence="1 2">DSM 12816</strain>
    </source>
</reference>
<dbReference type="Gene3D" id="3.40.50.1860">
    <property type="match status" value="1"/>
</dbReference>
<evidence type="ECO:0000313" key="1">
    <source>
        <dbReference type="EMBL" id="SMC86943.1"/>
    </source>
</evidence>
<evidence type="ECO:0000313" key="2">
    <source>
        <dbReference type="Proteomes" id="UP000192790"/>
    </source>
</evidence>
<sequence length="49" mass="5062">KELSQKGAQGAVLGCTELGLLIKQADTSVPLFDTAEIHAVKAAVLAIEL</sequence>
<dbReference type="AlphaFoldDB" id="A0A1W2CP13"/>
<accession>A0A1W2CP13</accession>
<proteinExistence type="predicted"/>
<dbReference type="EMBL" id="FWXW01000011">
    <property type="protein sequence ID" value="SMC86943.1"/>
    <property type="molecule type" value="Genomic_DNA"/>
</dbReference>
<protein>
    <submittedName>
        <fullName evidence="1">Asp/Glu/Hydantoin racemase</fullName>
    </submittedName>
</protein>
<organism evidence="1 2">
    <name type="scientific">Papillibacter cinnamivorans DSM 12816</name>
    <dbReference type="NCBI Taxonomy" id="1122930"/>
    <lineage>
        <taxon>Bacteria</taxon>
        <taxon>Bacillati</taxon>
        <taxon>Bacillota</taxon>
        <taxon>Clostridia</taxon>
        <taxon>Eubacteriales</taxon>
        <taxon>Oscillospiraceae</taxon>
        <taxon>Papillibacter</taxon>
    </lineage>
</organism>
<dbReference type="InterPro" id="IPR001920">
    <property type="entry name" value="Asp/Glu_race"/>
</dbReference>